<evidence type="ECO:0000259" key="7">
    <source>
        <dbReference type="Pfam" id="PF04042"/>
    </source>
</evidence>
<evidence type="ECO:0000256" key="3">
    <source>
        <dbReference type="ARBA" id="ARBA00018596"/>
    </source>
</evidence>
<evidence type="ECO:0000313" key="9">
    <source>
        <dbReference type="EMBL" id="CEO97708.1"/>
    </source>
</evidence>
<geneLocation type="mitochondrion" evidence="10"/>
<dbReference type="PANTHER" id="PTHR23061:SF12">
    <property type="entry name" value="DNA POLYMERASE ALPHA SUBUNIT B"/>
    <property type="match status" value="1"/>
</dbReference>
<dbReference type="OMA" id="PFLDIEH"/>
<feature type="domain" description="DNA polymerase alpha/delta/epsilon subunit B" evidence="7">
    <location>
        <begin position="316"/>
        <end position="516"/>
    </location>
</feature>
<reference evidence="10 12" key="2">
    <citation type="submission" date="2018-03" db="EMBL/GenBank/DDBJ databases">
        <authorList>
            <person name="Fogelqvist J."/>
        </authorList>
    </citation>
    <scope>NUCLEOTIDE SEQUENCE [LARGE SCALE GENOMIC DNA]</scope>
</reference>
<dbReference type="AlphaFoldDB" id="A0A0G4IQR8"/>
<evidence type="ECO:0000259" key="8">
    <source>
        <dbReference type="Pfam" id="PF08418"/>
    </source>
</evidence>
<name>A0A0G4IQR8_PLABS</name>
<dbReference type="Proteomes" id="UP000039324">
    <property type="component" value="Unassembled WGS sequence"/>
</dbReference>
<feature type="domain" description="DNA polymerase alpha subunit B N-terminal" evidence="8">
    <location>
        <begin position="14"/>
        <end position="73"/>
    </location>
</feature>
<gene>
    <name evidence="9" type="ORF">PBRA_005822</name>
    <name evidence="10" type="ORF">PLBR_LOCUS5467</name>
</gene>
<dbReference type="Pfam" id="PF08418">
    <property type="entry name" value="Pol_alpha_B_N"/>
    <property type="match status" value="1"/>
</dbReference>
<keyword evidence="4" id="KW-0235">DNA replication</keyword>
<dbReference type="PANTHER" id="PTHR23061">
    <property type="entry name" value="DNA POLYMERASE 2 ALPHA 70 KDA SUBUNIT"/>
    <property type="match status" value="1"/>
</dbReference>
<sequence>MAPDPSHDLDELCSNLDLDPKKHQDVIQKCLSMCSMFDISPETLANEYLAFAFNNKFKEQANMDHLKALEAHLHTKMAARFRLQQDEENREPDRNAGLLHQPPPHVASPSAKQITSTPSRRSQPQQPGFMSPTMFGSPAPSTGKYAERKNRGRVVVCHGAELDEAGPVMEQDMYSFPLDVDVEEWQQPFKYMFQPLNVVRQLREERVRVLLTGITGADNVEYDVLCAPSQSEVFCGGMLTCTGPKIHPNDAWLERDGQRVQLKLPAGDNDEYALFPGMVCAVKGFNPTGALLHVQEILLPKPSPRIGAPQEVPLAVMAASGPFSFTSDLDFSPLGDLLAEVVERSPHYLILCGPFVDCDNAAPIDKTADDVRAELWKFIETKLQTVPTRVLTIPHLRDLEHCPSFPQPPFSDTFQTGAKVCHLTNPTTIALGGVTFGVSTNDIVFHLAGNEVSKVPKDQTANRIATLCSHLVTQRSLYPLDAPPPAASIDRTHASKYALRCTPDVIILPSSLGPFVRSVDDVLFINPGQLVKGSGSGGLYSRIVIHPGGESTTTRSRVDIARI</sequence>
<dbReference type="Proteomes" id="UP000290189">
    <property type="component" value="Unassembled WGS sequence"/>
</dbReference>
<dbReference type="InterPro" id="IPR007185">
    <property type="entry name" value="DNA_pol_a/d/e_bsu"/>
</dbReference>
<dbReference type="Gene3D" id="1.10.8.530">
    <property type="entry name" value="DNA polymerase alpha-primase, subunit B, N-terminal domain"/>
    <property type="match status" value="1"/>
</dbReference>
<evidence type="ECO:0000313" key="12">
    <source>
        <dbReference type="Proteomes" id="UP000290189"/>
    </source>
</evidence>
<comment type="subcellular location">
    <subcellularLocation>
        <location evidence="1">Nucleus</location>
    </subcellularLocation>
</comment>
<keyword evidence="10" id="KW-0496">Mitochondrion</keyword>
<keyword evidence="5" id="KW-0539">Nucleus</keyword>
<keyword evidence="11" id="KW-1185">Reference proteome</keyword>
<dbReference type="GO" id="GO:0003677">
    <property type="term" value="F:DNA binding"/>
    <property type="evidence" value="ECO:0007669"/>
    <property type="project" value="InterPro"/>
</dbReference>
<evidence type="ECO:0000256" key="2">
    <source>
        <dbReference type="ARBA" id="ARBA00007299"/>
    </source>
</evidence>
<evidence type="ECO:0000256" key="1">
    <source>
        <dbReference type="ARBA" id="ARBA00004123"/>
    </source>
</evidence>
<comment type="similarity">
    <text evidence="2">Belongs to the DNA polymerase alpha subunit B family.</text>
</comment>
<dbReference type="EMBL" id="CDSF01000080">
    <property type="protein sequence ID" value="CEO97708.1"/>
    <property type="molecule type" value="Genomic_DNA"/>
</dbReference>
<dbReference type="Gene3D" id="3.60.21.60">
    <property type="match status" value="2"/>
</dbReference>
<feature type="region of interest" description="Disordered" evidence="6">
    <location>
        <begin position="86"/>
        <end position="147"/>
    </location>
</feature>
<dbReference type="PIRSF" id="PIRSF018300">
    <property type="entry name" value="DNA_pol_alph_2"/>
    <property type="match status" value="1"/>
</dbReference>
<evidence type="ECO:0000313" key="11">
    <source>
        <dbReference type="Proteomes" id="UP000039324"/>
    </source>
</evidence>
<accession>A0A0G4IQR8</accession>
<dbReference type="Pfam" id="PF04042">
    <property type="entry name" value="DNA_pol_E_B"/>
    <property type="match status" value="1"/>
</dbReference>
<dbReference type="EMBL" id="OVEO01000009">
    <property type="protein sequence ID" value="SPQ98252.1"/>
    <property type="molecule type" value="Genomic_DNA"/>
</dbReference>
<dbReference type="InterPro" id="IPR016722">
    <property type="entry name" value="DNA_pol_alpha_bsu"/>
</dbReference>
<reference evidence="9 11" key="1">
    <citation type="submission" date="2015-02" db="EMBL/GenBank/DDBJ databases">
        <authorList>
            <person name="Chooi Y.-H."/>
        </authorList>
    </citation>
    <scope>NUCLEOTIDE SEQUENCE [LARGE SCALE GENOMIC DNA]</scope>
    <source>
        <strain evidence="9">E3</strain>
    </source>
</reference>
<dbReference type="STRING" id="37360.A0A0G4IQR8"/>
<protein>
    <recommendedName>
        <fullName evidence="3">DNA polymerase alpha subunit B</fullName>
    </recommendedName>
</protein>
<evidence type="ECO:0000313" key="10">
    <source>
        <dbReference type="EMBL" id="SPQ98252.1"/>
    </source>
</evidence>
<dbReference type="GO" id="GO:0006270">
    <property type="term" value="P:DNA replication initiation"/>
    <property type="evidence" value="ECO:0007669"/>
    <property type="project" value="TreeGrafter"/>
</dbReference>
<dbReference type="InterPro" id="IPR043034">
    <property type="entry name" value="DNA_pol_alpha_B_N_sf"/>
</dbReference>
<evidence type="ECO:0000256" key="5">
    <source>
        <dbReference type="ARBA" id="ARBA00023242"/>
    </source>
</evidence>
<dbReference type="OrthoDB" id="336885at2759"/>
<dbReference type="InterPro" id="IPR013627">
    <property type="entry name" value="Pol_alpha_B_N"/>
</dbReference>
<evidence type="ECO:0000256" key="6">
    <source>
        <dbReference type="SAM" id="MobiDB-lite"/>
    </source>
</evidence>
<feature type="compositionally biased region" description="Polar residues" evidence="6">
    <location>
        <begin position="110"/>
        <end position="128"/>
    </location>
</feature>
<organism evidence="9 11">
    <name type="scientific">Plasmodiophora brassicae</name>
    <name type="common">Clubroot disease agent</name>
    <dbReference type="NCBI Taxonomy" id="37360"/>
    <lineage>
        <taxon>Eukaryota</taxon>
        <taxon>Sar</taxon>
        <taxon>Rhizaria</taxon>
        <taxon>Endomyxa</taxon>
        <taxon>Phytomyxea</taxon>
        <taxon>Plasmodiophorida</taxon>
        <taxon>Plasmodiophoridae</taxon>
        <taxon>Plasmodiophora</taxon>
    </lineage>
</organism>
<evidence type="ECO:0000256" key="4">
    <source>
        <dbReference type="ARBA" id="ARBA00022705"/>
    </source>
</evidence>
<proteinExistence type="inferred from homology"/>
<dbReference type="GO" id="GO:0005658">
    <property type="term" value="C:alpha DNA polymerase:primase complex"/>
    <property type="evidence" value="ECO:0007669"/>
    <property type="project" value="TreeGrafter"/>
</dbReference>